<dbReference type="EMBL" id="BOPF01000007">
    <property type="protein sequence ID" value="GIJ45483.1"/>
    <property type="molecule type" value="Genomic_DNA"/>
</dbReference>
<gene>
    <name evidence="1" type="ORF">Val02_23690</name>
</gene>
<dbReference type="RefSeq" id="WP_203899023.1">
    <property type="nucleotide sequence ID" value="NZ_BOPF01000007.1"/>
</dbReference>
<evidence type="ECO:0000313" key="1">
    <source>
        <dbReference type="EMBL" id="GIJ45483.1"/>
    </source>
</evidence>
<evidence type="ECO:0000313" key="2">
    <source>
        <dbReference type="Proteomes" id="UP000619260"/>
    </source>
</evidence>
<keyword evidence="2" id="KW-1185">Reference proteome</keyword>
<sequence length="205" mass="21144">MSIDVAKTPQGRTRWARFGLTMGLSTAVAVVLAVLTANGVLAASFQISGMPFTVTATELEGQGFQQYATIDEMPEGSPNAGDTGGQVVVVVSVIGEAKLTNLCQSVNLGGGFLRITAGDNGTPVQATTLVVHSDEIAGDASFQNIVIGQDASTLDAVPGQPGALGVFGQQAQHIVIRNLRQNNYATTAAVFTLPHLRIAFGSQGC</sequence>
<proteinExistence type="predicted"/>
<dbReference type="InterPro" id="IPR046198">
    <property type="entry name" value="DUF6230"/>
</dbReference>
<dbReference type="AlphaFoldDB" id="A0A8J3YJX7"/>
<dbReference type="Proteomes" id="UP000619260">
    <property type="component" value="Unassembled WGS sequence"/>
</dbReference>
<reference evidence="1" key="1">
    <citation type="submission" date="2021-01" db="EMBL/GenBank/DDBJ databases">
        <title>Whole genome shotgun sequence of Virgisporangium aliadipatigenens NBRC 105644.</title>
        <authorList>
            <person name="Komaki H."/>
            <person name="Tamura T."/>
        </authorList>
    </citation>
    <scope>NUCLEOTIDE SEQUENCE</scope>
    <source>
        <strain evidence="1">NBRC 105644</strain>
    </source>
</reference>
<organism evidence="1 2">
    <name type="scientific">Virgisporangium aliadipatigenens</name>
    <dbReference type="NCBI Taxonomy" id="741659"/>
    <lineage>
        <taxon>Bacteria</taxon>
        <taxon>Bacillati</taxon>
        <taxon>Actinomycetota</taxon>
        <taxon>Actinomycetes</taxon>
        <taxon>Micromonosporales</taxon>
        <taxon>Micromonosporaceae</taxon>
        <taxon>Virgisporangium</taxon>
    </lineage>
</organism>
<name>A0A8J3YJX7_9ACTN</name>
<evidence type="ECO:0008006" key="3">
    <source>
        <dbReference type="Google" id="ProtNLM"/>
    </source>
</evidence>
<protein>
    <recommendedName>
        <fullName evidence="3">Cholesterol esterase</fullName>
    </recommendedName>
</protein>
<dbReference type="Pfam" id="PF19741">
    <property type="entry name" value="DUF6230"/>
    <property type="match status" value="1"/>
</dbReference>
<accession>A0A8J3YJX7</accession>
<comment type="caution">
    <text evidence="1">The sequence shown here is derived from an EMBL/GenBank/DDBJ whole genome shotgun (WGS) entry which is preliminary data.</text>
</comment>